<feature type="chain" id="PRO_5017061781" description="DUF4595 domain-containing protein" evidence="1">
    <location>
        <begin position="23"/>
        <end position="281"/>
    </location>
</feature>
<feature type="domain" description="DUF4595" evidence="2">
    <location>
        <begin position="75"/>
        <end position="265"/>
    </location>
</feature>
<dbReference type="RefSeq" id="WP_115082979.1">
    <property type="nucleotide sequence ID" value="NZ_UGTP01000001.1"/>
</dbReference>
<dbReference type="AlphaFoldDB" id="A0A379EZD8"/>
<dbReference type="PROSITE" id="PS51257">
    <property type="entry name" value="PROKAR_LIPOPROTEIN"/>
    <property type="match status" value="1"/>
</dbReference>
<dbReference type="GeneID" id="78570354"/>
<accession>A0A379EZD8</accession>
<dbReference type="InterPro" id="IPR027931">
    <property type="entry name" value="DUF4595"/>
</dbReference>
<dbReference type="Gene3D" id="2.40.160.190">
    <property type="match status" value="1"/>
</dbReference>
<dbReference type="Proteomes" id="UP000254235">
    <property type="component" value="Unassembled WGS sequence"/>
</dbReference>
<protein>
    <recommendedName>
        <fullName evidence="2">DUF4595 domain-containing protein</fullName>
    </recommendedName>
</protein>
<evidence type="ECO:0000259" key="2">
    <source>
        <dbReference type="Pfam" id="PF15283"/>
    </source>
</evidence>
<sequence>MKKIFNSMWVLALVLTTSMVFTACSEKNDDPNEEVEQGKVVVDPENVFVNGLPKSIGDYTIDKNSKDQVVFIYNQKEKEYITFEYKNKNLGATEEPNVVMSVEDKDNKVVYNLFLNKYGYVRYCDAIEYNTSNNIYTAKIDFEYNKDRQLTKIVETVGGYKTTSSITYKNGNAIETSEVSQKEGKETAHCKIYYTSDKVTSPIENKGCIMDFADGLGLDYEDLTFIYYAGMLGKPTKHLPIFSIDLENNKSTFSWALNSKGFPTSFIRTYNNDKYEYTIVW</sequence>
<name>A0A379EZD8_9BACT</name>
<organism evidence="3 4">
    <name type="scientific">Prevotella pallens</name>
    <dbReference type="NCBI Taxonomy" id="60133"/>
    <lineage>
        <taxon>Bacteria</taxon>
        <taxon>Pseudomonadati</taxon>
        <taxon>Bacteroidota</taxon>
        <taxon>Bacteroidia</taxon>
        <taxon>Bacteroidales</taxon>
        <taxon>Prevotellaceae</taxon>
        <taxon>Prevotella</taxon>
    </lineage>
</organism>
<dbReference type="CDD" id="cd12871">
    <property type="entry name" value="Bacuni_01323_like"/>
    <property type="match status" value="1"/>
</dbReference>
<dbReference type="EMBL" id="UGTP01000001">
    <property type="protein sequence ID" value="SUC11770.1"/>
    <property type="molecule type" value="Genomic_DNA"/>
</dbReference>
<keyword evidence="1" id="KW-0732">Signal</keyword>
<evidence type="ECO:0000313" key="4">
    <source>
        <dbReference type="Proteomes" id="UP000254235"/>
    </source>
</evidence>
<proteinExistence type="predicted"/>
<reference evidence="3 4" key="1">
    <citation type="submission" date="2018-06" db="EMBL/GenBank/DDBJ databases">
        <authorList>
            <consortium name="Pathogen Informatics"/>
            <person name="Doyle S."/>
        </authorList>
    </citation>
    <scope>NUCLEOTIDE SEQUENCE [LARGE SCALE GENOMIC DNA]</scope>
    <source>
        <strain evidence="3 4">NCTC13043</strain>
    </source>
</reference>
<gene>
    <name evidence="3" type="ORF">NCTC13043_00630</name>
</gene>
<feature type="signal peptide" evidence="1">
    <location>
        <begin position="1"/>
        <end position="22"/>
    </location>
</feature>
<dbReference type="Pfam" id="PF15283">
    <property type="entry name" value="DUF4595"/>
    <property type="match status" value="1"/>
</dbReference>
<evidence type="ECO:0000313" key="3">
    <source>
        <dbReference type="EMBL" id="SUC11770.1"/>
    </source>
</evidence>
<dbReference type="OrthoDB" id="1068575at2"/>
<evidence type="ECO:0000256" key="1">
    <source>
        <dbReference type="SAM" id="SignalP"/>
    </source>
</evidence>